<evidence type="ECO:0000313" key="2">
    <source>
        <dbReference type="Proteomes" id="UP001164929"/>
    </source>
</evidence>
<keyword evidence="2" id="KW-1185">Reference proteome</keyword>
<dbReference type="Proteomes" id="UP001164929">
    <property type="component" value="Chromosome 11"/>
</dbReference>
<sequence>MLECFSRSIILQVAKTISKRKTLHKAKVLIPKKSAMLK</sequence>
<name>A0AAD6Q591_9ROSI</name>
<accession>A0AAD6Q591</accession>
<proteinExistence type="predicted"/>
<dbReference type="AlphaFoldDB" id="A0AAD6Q591"/>
<reference evidence="1" key="1">
    <citation type="journal article" date="2023" name="Mol. Ecol. Resour.">
        <title>Chromosome-level genome assembly of a triploid poplar Populus alba 'Berolinensis'.</title>
        <authorList>
            <person name="Chen S."/>
            <person name="Yu Y."/>
            <person name="Wang X."/>
            <person name="Wang S."/>
            <person name="Zhang T."/>
            <person name="Zhou Y."/>
            <person name="He R."/>
            <person name="Meng N."/>
            <person name="Wang Y."/>
            <person name="Liu W."/>
            <person name="Liu Z."/>
            <person name="Liu J."/>
            <person name="Guo Q."/>
            <person name="Huang H."/>
            <person name="Sederoff R.R."/>
            <person name="Wang G."/>
            <person name="Qu G."/>
            <person name="Chen S."/>
        </authorList>
    </citation>
    <scope>NUCLEOTIDE SEQUENCE</scope>
    <source>
        <strain evidence="1">SC-2020</strain>
    </source>
</reference>
<protein>
    <submittedName>
        <fullName evidence="1">Uncharacterized protein</fullName>
    </submittedName>
</protein>
<organism evidence="1 2">
    <name type="scientific">Populus alba x Populus x berolinensis</name>
    <dbReference type="NCBI Taxonomy" id="444605"/>
    <lineage>
        <taxon>Eukaryota</taxon>
        <taxon>Viridiplantae</taxon>
        <taxon>Streptophyta</taxon>
        <taxon>Embryophyta</taxon>
        <taxon>Tracheophyta</taxon>
        <taxon>Spermatophyta</taxon>
        <taxon>Magnoliopsida</taxon>
        <taxon>eudicotyledons</taxon>
        <taxon>Gunneridae</taxon>
        <taxon>Pentapetalae</taxon>
        <taxon>rosids</taxon>
        <taxon>fabids</taxon>
        <taxon>Malpighiales</taxon>
        <taxon>Salicaceae</taxon>
        <taxon>Saliceae</taxon>
        <taxon>Populus</taxon>
    </lineage>
</organism>
<dbReference type="EMBL" id="JAQIZT010000011">
    <property type="protein sequence ID" value="KAJ6979476.1"/>
    <property type="molecule type" value="Genomic_DNA"/>
</dbReference>
<evidence type="ECO:0000313" key="1">
    <source>
        <dbReference type="EMBL" id="KAJ6979476.1"/>
    </source>
</evidence>
<gene>
    <name evidence="1" type="ORF">NC653_027583</name>
</gene>
<comment type="caution">
    <text evidence="1">The sequence shown here is derived from an EMBL/GenBank/DDBJ whole genome shotgun (WGS) entry which is preliminary data.</text>
</comment>